<dbReference type="InterPro" id="IPR013087">
    <property type="entry name" value="Znf_C2H2_type"/>
</dbReference>
<feature type="non-terminal residue" evidence="12">
    <location>
        <position position="121"/>
    </location>
</feature>
<evidence type="ECO:0000256" key="3">
    <source>
        <dbReference type="ARBA" id="ARBA00022737"/>
    </source>
</evidence>
<keyword evidence="3" id="KW-0677">Repeat</keyword>
<evidence type="ECO:0000256" key="6">
    <source>
        <dbReference type="ARBA" id="ARBA00023015"/>
    </source>
</evidence>
<dbReference type="EMBL" id="JAMKFB020000005">
    <property type="protein sequence ID" value="KAL0192011.1"/>
    <property type="molecule type" value="Genomic_DNA"/>
</dbReference>
<dbReference type="Pfam" id="PF00096">
    <property type="entry name" value="zf-C2H2"/>
    <property type="match status" value="2"/>
</dbReference>
<name>A0ABD0R0H9_CIRMR</name>
<dbReference type="Gene3D" id="3.30.160.60">
    <property type="entry name" value="Classic Zinc Finger"/>
    <property type="match status" value="1"/>
</dbReference>
<evidence type="ECO:0000256" key="9">
    <source>
        <dbReference type="ARBA" id="ARBA00023242"/>
    </source>
</evidence>
<keyword evidence="4 10" id="KW-0863">Zinc-finger</keyword>
<evidence type="ECO:0000256" key="7">
    <source>
        <dbReference type="ARBA" id="ARBA00023125"/>
    </source>
</evidence>
<evidence type="ECO:0000313" key="13">
    <source>
        <dbReference type="Proteomes" id="UP001529510"/>
    </source>
</evidence>
<organism evidence="12 13">
    <name type="scientific">Cirrhinus mrigala</name>
    <name type="common">Mrigala</name>
    <dbReference type="NCBI Taxonomy" id="683832"/>
    <lineage>
        <taxon>Eukaryota</taxon>
        <taxon>Metazoa</taxon>
        <taxon>Chordata</taxon>
        <taxon>Craniata</taxon>
        <taxon>Vertebrata</taxon>
        <taxon>Euteleostomi</taxon>
        <taxon>Actinopterygii</taxon>
        <taxon>Neopterygii</taxon>
        <taxon>Teleostei</taxon>
        <taxon>Ostariophysi</taxon>
        <taxon>Cypriniformes</taxon>
        <taxon>Cyprinidae</taxon>
        <taxon>Labeoninae</taxon>
        <taxon>Labeonini</taxon>
        <taxon>Cirrhinus</taxon>
    </lineage>
</organism>
<comment type="caution">
    <text evidence="12">The sequence shown here is derived from an EMBL/GenBank/DDBJ whole genome shotgun (WGS) entry which is preliminary data.</text>
</comment>
<keyword evidence="6" id="KW-0805">Transcription regulation</keyword>
<feature type="domain" description="C2H2-type" evidence="11">
    <location>
        <begin position="1"/>
        <end position="24"/>
    </location>
</feature>
<dbReference type="SUPFAM" id="SSF57667">
    <property type="entry name" value="beta-beta-alpha zinc fingers"/>
    <property type="match status" value="1"/>
</dbReference>
<dbReference type="GO" id="GO:0005634">
    <property type="term" value="C:nucleus"/>
    <property type="evidence" value="ECO:0007669"/>
    <property type="project" value="UniProtKB-SubCell"/>
</dbReference>
<proteinExistence type="predicted"/>
<dbReference type="GO" id="GO:0003677">
    <property type="term" value="F:DNA binding"/>
    <property type="evidence" value="ECO:0007669"/>
    <property type="project" value="UniProtKB-KW"/>
</dbReference>
<keyword evidence="7" id="KW-0238">DNA-binding</keyword>
<evidence type="ECO:0000256" key="2">
    <source>
        <dbReference type="ARBA" id="ARBA00022723"/>
    </source>
</evidence>
<dbReference type="PROSITE" id="PS50157">
    <property type="entry name" value="ZINC_FINGER_C2H2_2"/>
    <property type="match status" value="2"/>
</dbReference>
<keyword evidence="8" id="KW-0804">Transcription</keyword>
<gene>
    <name evidence="12" type="ORF">M9458_010307</name>
</gene>
<keyword evidence="2" id="KW-0479">Metal-binding</keyword>
<feature type="domain" description="C2H2-type" evidence="11">
    <location>
        <begin position="99"/>
        <end position="121"/>
    </location>
</feature>
<evidence type="ECO:0000256" key="8">
    <source>
        <dbReference type="ARBA" id="ARBA00023163"/>
    </source>
</evidence>
<dbReference type="InterPro" id="IPR036236">
    <property type="entry name" value="Znf_C2H2_sf"/>
</dbReference>
<evidence type="ECO:0000313" key="12">
    <source>
        <dbReference type="EMBL" id="KAL0192011.1"/>
    </source>
</evidence>
<reference evidence="12 13" key="1">
    <citation type="submission" date="2024-05" db="EMBL/GenBank/DDBJ databases">
        <title>Genome sequencing and assembly of Indian major carp, Cirrhinus mrigala (Hamilton, 1822).</title>
        <authorList>
            <person name="Mohindra V."/>
            <person name="Chowdhury L.M."/>
            <person name="Lal K."/>
            <person name="Jena J.K."/>
        </authorList>
    </citation>
    <scope>NUCLEOTIDE SEQUENCE [LARGE SCALE GENOMIC DNA]</scope>
    <source>
        <strain evidence="12">CM1030</strain>
        <tissue evidence="12">Blood</tissue>
    </source>
</reference>
<dbReference type="PANTHER" id="PTHR24399">
    <property type="entry name" value="ZINC FINGER AND BTB DOMAIN-CONTAINING"/>
    <property type="match status" value="1"/>
</dbReference>
<accession>A0ABD0R0H9</accession>
<dbReference type="SMART" id="SM00355">
    <property type="entry name" value="ZnF_C2H2"/>
    <property type="match status" value="2"/>
</dbReference>
<dbReference type="Proteomes" id="UP001529510">
    <property type="component" value="Unassembled WGS sequence"/>
</dbReference>
<evidence type="ECO:0000256" key="1">
    <source>
        <dbReference type="ARBA" id="ARBA00004123"/>
    </source>
</evidence>
<dbReference type="PROSITE" id="PS00028">
    <property type="entry name" value="ZINC_FINGER_C2H2_1"/>
    <property type="match status" value="1"/>
</dbReference>
<sequence length="121" mass="12602">ICNKRFTQKSSLNVHMRLHRGEKSYECYICKKNATWPCTAPKPGAGGPASIPVPMAVPEPGAGVVALAMPVGAGGAGGGVGSTGVGVAAEASCQEGTTYMCSVCPVKFDQIEHFNDHMRKH</sequence>
<dbReference type="AlphaFoldDB" id="A0ABD0R0H9"/>
<protein>
    <recommendedName>
        <fullName evidence="11">C2H2-type domain-containing protein</fullName>
    </recommendedName>
</protein>
<evidence type="ECO:0000256" key="10">
    <source>
        <dbReference type="PROSITE-ProRule" id="PRU00042"/>
    </source>
</evidence>
<comment type="subcellular location">
    <subcellularLocation>
        <location evidence="1">Nucleus</location>
    </subcellularLocation>
</comment>
<dbReference type="GO" id="GO:0008270">
    <property type="term" value="F:zinc ion binding"/>
    <property type="evidence" value="ECO:0007669"/>
    <property type="project" value="UniProtKB-KW"/>
</dbReference>
<evidence type="ECO:0000259" key="11">
    <source>
        <dbReference type="PROSITE" id="PS50157"/>
    </source>
</evidence>
<keyword evidence="9" id="KW-0539">Nucleus</keyword>
<evidence type="ECO:0000256" key="4">
    <source>
        <dbReference type="ARBA" id="ARBA00022771"/>
    </source>
</evidence>
<evidence type="ECO:0000256" key="5">
    <source>
        <dbReference type="ARBA" id="ARBA00022833"/>
    </source>
</evidence>
<keyword evidence="13" id="KW-1185">Reference proteome</keyword>
<feature type="non-terminal residue" evidence="12">
    <location>
        <position position="1"/>
    </location>
</feature>
<keyword evidence="5" id="KW-0862">Zinc</keyword>
<dbReference type="PANTHER" id="PTHR24399:SF23">
    <property type="entry name" value="C2H2-TYPE DOMAIN-CONTAINING PROTEIN"/>
    <property type="match status" value="1"/>
</dbReference>
<dbReference type="FunFam" id="3.30.160.60:FF:000110">
    <property type="entry name" value="Zinc finger protein-like"/>
    <property type="match status" value="1"/>
</dbReference>